<dbReference type="InterPro" id="IPR019818">
    <property type="entry name" value="IsoCit/isopropylmalate_DH_CS"/>
</dbReference>
<evidence type="ECO:0000256" key="7">
    <source>
        <dbReference type="ARBA" id="ARBA00022435"/>
    </source>
</evidence>
<evidence type="ECO:0000256" key="15">
    <source>
        <dbReference type="ARBA" id="ARBA00029765"/>
    </source>
</evidence>
<accession>A0ABW3PNY5</accession>
<comment type="catalytic activity">
    <reaction evidence="14">
        <text>D-threo-isocitrate + NADP(+) = 2-oxoglutarate + CO2 + NADPH</text>
        <dbReference type="Rhea" id="RHEA:19629"/>
        <dbReference type="ChEBI" id="CHEBI:15562"/>
        <dbReference type="ChEBI" id="CHEBI:16526"/>
        <dbReference type="ChEBI" id="CHEBI:16810"/>
        <dbReference type="ChEBI" id="CHEBI:57783"/>
        <dbReference type="ChEBI" id="CHEBI:58349"/>
        <dbReference type="EC" id="1.1.1.42"/>
    </reaction>
</comment>
<dbReference type="NCBIfam" id="NF005425">
    <property type="entry name" value="PRK07006.1"/>
    <property type="match status" value="1"/>
</dbReference>
<evidence type="ECO:0000313" key="20">
    <source>
        <dbReference type="EMBL" id="MFD1126434.1"/>
    </source>
</evidence>
<keyword evidence="12" id="KW-0560">Oxidoreductase</keyword>
<gene>
    <name evidence="20" type="primary">icd</name>
    <name evidence="20" type="ORF">ACFQ22_13905</name>
</gene>
<comment type="cofactor">
    <cofactor evidence="1">
        <name>Mn(2+)</name>
        <dbReference type="ChEBI" id="CHEBI:29035"/>
    </cofactor>
</comment>
<organism evidence="20 21">
    <name type="scientific">Lentilactobacillus raoultii</name>
    <dbReference type="NCBI Taxonomy" id="1987503"/>
    <lineage>
        <taxon>Bacteria</taxon>
        <taxon>Bacillati</taxon>
        <taxon>Bacillota</taxon>
        <taxon>Bacilli</taxon>
        <taxon>Lactobacillales</taxon>
        <taxon>Lactobacillaceae</taxon>
        <taxon>Lentilactobacillus</taxon>
    </lineage>
</organism>
<evidence type="ECO:0000256" key="5">
    <source>
        <dbReference type="ARBA" id="ARBA00013013"/>
    </source>
</evidence>
<evidence type="ECO:0000256" key="8">
    <source>
        <dbReference type="ARBA" id="ARBA00022532"/>
    </source>
</evidence>
<dbReference type="EMBL" id="JBHTLH010000044">
    <property type="protein sequence ID" value="MFD1126434.1"/>
    <property type="molecule type" value="Genomic_DNA"/>
</dbReference>
<name>A0ABW3PNY5_9LACO</name>
<evidence type="ECO:0000256" key="16">
    <source>
        <dbReference type="ARBA" id="ARBA00029990"/>
    </source>
</evidence>
<evidence type="ECO:0000256" key="2">
    <source>
        <dbReference type="ARBA" id="ARBA00001946"/>
    </source>
</evidence>
<evidence type="ECO:0000256" key="1">
    <source>
        <dbReference type="ARBA" id="ARBA00001936"/>
    </source>
</evidence>
<evidence type="ECO:0000256" key="17">
    <source>
        <dbReference type="ARBA" id="ARBA00031098"/>
    </source>
</evidence>
<keyword evidence="8" id="KW-0816">Tricarboxylic acid cycle</keyword>
<keyword evidence="7" id="KW-0329">Glyoxylate bypass</keyword>
<dbReference type="InterPro" id="IPR024084">
    <property type="entry name" value="IsoPropMal-DH-like_dom"/>
</dbReference>
<keyword evidence="10" id="KW-0460">Magnesium</keyword>
<dbReference type="SUPFAM" id="SSF53659">
    <property type="entry name" value="Isocitrate/Isopropylmalate dehydrogenase-like"/>
    <property type="match status" value="1"/>
</dbReference>
<comment type="caution">
    <text evidence="20">The sequence shown here is derived from an EMBL/GenBank/DDBJ whole genome shotgun (WGS) entry which is preliminary data.</text>
</comment>
<keyword evidence="9" id="KW-0479">Metal-binding</keyword>
<dbReference type="PANTHER" id="PTHR43504:SF1">
    <property type="entry name" value="ISOCITRATE DEHYDROGENASE [NADP]"/>
    <property type="match status" value="1"/>
</dbReference>
<keyword evidence="13" id="KW-0464">Manganese</keyword>
<dbReference type="PROSITE" id="PS00470">
    <property type="entry name" value="IDH_IMDH"/>
    <property type="match status" value="1"/>
</dbReference>
<reference evidence="21" key="1">
    <citation type="journal article" date="2019" name="Int. J. Syst. Evol. Microbiol.">
        <title>The Global Catalogue of Microorganisms (GCM) 10K type strain sequencing project: providing services to taxonomists for standard genome sequencing and annotation.</title>
        <authorList>
            <consortium name="The Broad Institute Genomics Platform"/>
            <consortium name="The Broad Institute Genome Sequencing Center for Infectious Disease"/>
            <person name="Wu L."/>
            <person name="Ma J."/>
        </authorList>
    </citation>
    <scope>NUCLEOTIDE SEQUENCE [LARGE SCALE GENOMIC DNA]</scope>
    <source>
        <strain evidence="21">CCUG 71848</strain>
    </source>
</reference>
<evidence type="ECO:0000256" key="14">
    <source>
        <dbReference type="ARBA" id="ARBA00023554"/>
    </source>
</evidence>
<evidence type="ECO:0000256" key="3">
    <source>
        <dbReference type="ARBA" id="ARBA00007769"/>
    </source>
</evidence>
<keyword evidence="21" id="KW-1185">Reference proteome</keyword>
<evidence type="ECO:0000256" key="10">
    <source>
        <dbReference type="ARBA" id="ARBA00022842"/>
    </source>
</evidence>
<dbReference type="Gene3D" id="3.40.718.10">
    <property type="entry name" value="Isopropylmalate Dehydrogenase"/>
    <property type="match status" value="1"/>
</dbReference>
<evidence type="ECO:0000256" key="4">
    <source>
        <dbReference type="ARBA" id="ARBA00011738"/>
    </source>
</evidence>
<dbReference type="PANTHER" id="PTHR43504">
    <property type="entry name" value="ISOCITRATE DEHYDROGENASE [NADP]"/>
    <property type="match status" value="1"/>
</dbReference>
<dbReference type="Pfam" id="PF00180">
    <property type="entry name" value="Iso_dh"/>
    <property type="match status" value="1"/>
</dbReference>
<evidence type="ECO:0000313" key="21">
    <source>
        <dbReference type="Proteomes" id="UP001597156"/>
    </source>
</evidence>
<evidence type="ECO:0000256" key="6">
    <source>
        <dbReference type="ARBA" id="ARBA00019562"/>
    </source>
</evidence>
<protein>
    <recommendedName>
        <fullName evidence="6">Isocitrate dehydrogenase [NADP]</fullName>
        <ecNumber evidence="5">1.1.1.42</ecNumber>
    </recommendedName>
    <alternativeName>
        <fullName evidence="15">IDP</fullName>
    </alternativeName>
    <alternativeName>
        <fullName evidence="16">NADP(+)-specific ICDH</fullName>
    </alternativeName>
    <alternativeName>
        <fullName evidence="17">Oxalosuccinate decarboxylase</fullName>
    </alternativeName>
</protein>
<evidence type="ECO:0000259" key="19">
    <source>
        <dbReference type="SMART" id="SM01329"/>
    </source>
</evidence>
<sequence length="429" mass="47217">MTEEKITIKNGQLQVPDQPTIPFIKGDGIGPEIWQAAKVVFDAAVKKIYDGQKRINWLPLLAGETAYQQTGQWLPDETLAALKKYLVGIKGPLTTPIGVGHRSINVTLRQELDLYACLRPVHYYPGTPSPVVHPEKVQIDVFRENTEDIYAGIESDVGTEDAKAWKELLAKQGKLSKVRFPETSAFAIKPISKQGSTRLVNAAIDYAFSHHRHTLTLVHKGNIMKKTEGGFKKWGYEAAEKYGNQVFTWHQYEAIKANQGKAAADEAYQQAKKAQKLIVNDVITDNFFQQALLHPGHFEVVATMNLNGDYISDALAAQVGGIGIAPGGNINYQTGRAIFEATHGTAPQFAGQNKLNPTSLILSGAMMFDYLGWTEVAQLIRQAISQAIESHHVTTDFAKQPTDTVLSTSGFGDYVAELIENAPQKTLTK</sequence>
<dbReference type="EC" id="1.1.1.42" evidence="5"/>
<dbReference type="SMART" id="SM01329">
    <property type="entry name" value="Iso_dh"/>
    <property type="match status" value="1"/>
</dbReference>
<comment type="subunit">
    <text evidence="4">Homodimer.</text>
</comment>
<comment type="cofactor">
    <cofactor evidence="2">
        <name>Mg(2+)</name>
        <dbReference type="ChEBI" id="CHEBI:18420"/>
    </cofactor>
</comment>
<feature type="domain" description="Isopropylmalate dehydrogenase-like" evidence="19">
    <location>
        <begin position="20"/>
        <end position="415"/>
    </location>
</feature>
<evidence type="ECO:0000256" key="9">
    <source>
        <dbReference type="ARBA" id="ARBA00022723"/>
    </source>
</evidence>
<comment type="function">
    <text evidence="18">Catalyzes the oxidative decarboxylation of isocitrate to 2-oxoglutarate and carbon dioxide with the concomitant reduction of NADP(+).</text>
</comment>
<dbReference type="RefSeq" id="WP_121978658.1">
    <property type="nucleotide sequence ID" value="NZ_JBHTLH010000044.1"/>
</dbReference>
<evidence type="ECO:0000256" key="11">
    <source>
        <dbReference type="ARBA" id="ARBA00022857"/>
    </source>
</evidence>
<dbReference type="Proteomes" id="UP001597156">
    <property type="component" value="Unassembled WGS sequence"/>
</dbReference>
<evidence type="ECO:0000256" key="18">
    <source>
        <dbReference type="ARBA" id="ARBA00046127"/>
    </source>
</evidence>
<dbReference type="InterPro" id="IPR004439">
    <property type="entry name" value="Isocitrate_DH_NADP_dimer_prok"/>
</dbReference>
<comment type="similarity">
    <text evidence="3">Belongs to the isocitrate and isopropylmalate dehydrogenases family.</text>
</comment>
<proteinExistence type="inferred from homology"/>
<evidence type="ECO:0000256" key="13">
    <source>
        <dbReference type="ARBA" id="ARBA00023211"/>
    </source>
</evidence>
<evidence type="ECO:0000256" key="12">
    <source>
        <dbReference type="ARBA" id="ARBA00023002"/>
    </source>
</evidence>
<keyword evidence="11" id="KW-0521">NADP</keyword>